<keyword evidence="3" id="KW-0804">Transcription</keyword>
<organism evidence="7 8">
    <name type="scientific">Pseudonocardia xinjiangensis</name>
    <dbReference type="NCBI Taxonomy" id="75289"/>
    <lineage>
        <taxon>Bacteria</taxon>
        <taxon>Bacillati</taxon>
        <taxon>Actinomycetota</taxon>
        <taxon>Actinomycetes</taxon>
        <taxon>Pseudonocardiales</taxon>
        <taxon>Pseudonocardiaceae</taxon>
        <taxon>Pseudonocardia</taxon>
    </lineage>
</organism>
<dbReference type="InterPro" id="IPR050707">
    <property type="entry name" value="HTH_MetabolicPath_Reg"/>
</dbReference>
<dbReference type="PROSITE" id="PS51077">
    <property type="entry name" value="HTH_ICLR"/>
    <property type="match status" value="1"/>
</dbReference>
<dbReference type="PANTHER" id="PTHR30136">
    <property type="entry name" value="HELIX-TURN-HELIX TRANSCRIPTIONAL REGULATOR, ICLR FAMILY"/>
    <property type="match status" value="1"/>
</dbReference>
<evidence type="ECO:0000313" key="8">
    <source>
        <dbReference type="Proteomes" id="UP001296706"/>
    </source>
</evidence>
<dbReference type="InterPro" id="IPR036388">
    <property type="entry name" value="WH-like_DNA-bd_sf"/>
</dbReference>
<evidence type="ECO:0000259" key="5">
    <source>
        <dbReference type="PROSITE" id="PS51077"/>
    </source>
</evidence>
<dbReference type="PANTHER" id="PTHR30136:SF24">
    <property type="entry name" value="HTH-TYPE TRANSCRIPTIONAL REPRESSOR ALLR"/>
    <property type="match status" value="1"/>
</dbReference>
<dbReference type="Gene3D" id="3.30.450.40">
    <property type="match status" value="1"/>
</dbReference>
<proteinExistence type="predicted"/>
<keyword evidence="8" id="KW-1185">Reference proteome</keyword>
<evidence type="ECO:0000256" key="2">
    <source>
        <dbReference type="ARBA" id="ARBA00023125"/>
    </source>
</evidence>
<dbReference type="Proteomes" id="UP001296706">
    <property type="component" value="Unassembled WGS sequence"/>
</dbReference>
<dbReference type="Pfam" id="PF01614">
    <property type="entry name" value="IclR_C"/>
    <property type="match status" value="1"/>
</dbReference>
<evidence type="ECO:0000313" key="7">
    <source>
        <dbReference type="EMBL" id="NMH79055.1"/>
    </source>
</evidence>
<name>A0ABX1RIX4_9PSEU</name>
<dbReference type="InterPro" id="IPR029016">
    <property type="entry name" value="GAF-like_dom_sf"/>
</dbReference>
<keyword evidence="1" id="KW-0805">Transcription regulation</keyword>
<dbReference type="InterPro" id="IPR005471">
    <property type="entry name" value="Tscrpt_reg_IclR_N"/>
</dbReference>
<dbReference type="SUPFAM" id="SSF55781">
    <property type="entry name" value="GAF domain-like"/>
    <property type="match status" value="1"/>
</dbReference>
<evidence type="ECO:0000256" key="3">
    <source>
        <dbReference type="ARBA" id="ARBA00023163"/>
    </source>
</evidence>
<feature type="region of interest" description="Disordered" evidence="4">
    <location>
        <begin position="1"/>
        <end position="42"/>
    </location>
</feature>
<evidence type="ECO:0000259" key="6">
    <source>
        <dbReference type="PROSITE" id="PS51078"/>
    </source>
</evidence>
<dbReference type="SMART" id="SM00346">
    <property type="entry name" value="HTH_ICLR"/>
    <property type="match status" value="1"/>
</dbReference>
<feature type="compositionally biased region" description="Low complexity" evidence="4">
    <location>
        <begin position="28"/>
        <end position="42"/>
    </location>
</feature>
<dbReference type="InterPro" id="IPR036390">
    <property type="entry name" value="WH_DNA-bd_sf"/>
</dbReference>
<comment type="caution">
    <text evidence="7">The sequence shown here is derived from an EMBL/GenBank/DDBJ whole genome shotgun (WGS) entry which is preliminary data.</text>
</comment>
<protein>
    <submittedName>
        <fullName evidence="7">IclR family transcriptional regulator</fullName>
    </submittedName>
</protein>
<keyword evidence="2" id="KW-0238">DNA-binding</keyword>
<dbReference type="SUPFAM" id="SSF46785">
    <property type="entry name" value="Winged helix' DNA-binding domain"/>
    <property type="match status" value="1"/>
</dbReference>
<evidence type="ECO:0000256" key="4">
    <source>
        <dbReference type="SAM" id="MobiDB-lite"/>
    </source>
</evidence>
<reference evidence="7 8" key="1">
    <citation type="submission" date="2020-04" db="EMBL/GenBank/DDBJ databases">
        <authorList>
            <person name="Klaysubun C."/>
            <person name="Duangmal K."/>
            <person name="Lipun K."/>
        </authorList>
    </citation>
    <scope>NUCLEOTIDE SEQUENCE [LARGE SCALE GENOMIC DNA]</scope>
    <source>
        <strain evidence="7 8">JCM 11839</strain>
    </source>
</reference>
<sequence>MPAVSLLDSRQRQESGSFRQAIRRTGGRTRVTTGEPSGGTESTTRVADVLLMFTEGPSALGVSRIARELGLSKAVVHRILQSLAGRELVVLDQATREYRLGPAVAALGARALRDSDLRSAALAPLRQLRDEFGETATLSTPVPHGRVYLDQVTGTHEITMSVELGRRFPLHAGSSGKCMLAFAEPAVLAGVLGAPLEKLTPATIVDPDVLAADLALVRDRGFATSAGERQGDAASVAAPVFGLSDEVVGAISVCGPRYRMDEELVGLIAPRVVAVAEHISRRLGATPGARRRSGTGTTATAPAVATGRT</sequence>
<dbReference type="PROSITE" id="PS51078">
    <property type="entry name" value="ICLR_ED"/>
    <property type="match status" value="1"/>
</dbReference>
<dbReference type="Pfam" id="PF09339">
    <property type="entry name" value="HTH_IclR"/>
    <property type="match status" value="1"/>
</dbReference>
<feature type="domain" description="HTH iclR-type" evidence="5">
    <location>
        <begin position="40"/>
        <end position="102"/>
    </location>
</feature>
<dbReference type="InterPro" id="IPR014757">
    <property type="entry name" value="Tscrpt_reg_IclR_C"/>
</dbReference>
<feature type="region of interest" description="Disordered" evidence="4">
    <location>
        <begin position="284"/>
        <end position="309"/>
    </location>
</feature>
<dbReference type="EMBL" id="JAAXKY010000058">
    <property type="protein sequence ID" value="NMH79055.1"/>
    <property type="molecule type" value="Genomic_DNA"/>
</dbReference>
<dbReference type="Gene3D" id="1.10.10.10">
    <property type="entry name" value="Winged helix-like DNA-binding domain superfamily/Winged helix DNA-binding domain"/>
    <property type="match status" value="1"/>
</dbReference>
<accession>A0ABX1RIX4</accession>
<evidence type="ECO:0000256" key="1">
    <source>
        <dbReference type="ARBA" id="ARBA00023015"/>
    </source>
</evidence>
<feature type="domain" description="IclR-ED" evidence="6">
    <location>
        <begin position="103"/>
        <end position="285"/>
    </location>
</feature>
<gene>
    <name evidence="7" type="ORF">HF577_18420</name>
</gene>